<comment type="caution">
    <text evidence="5">The sequence shown here is derived from an EMBL/GenBank/DDBJ whole genome shotgun (WGS) entry which is preliminary data.</text>
</comment>
<dbReference type="InterPro" id="IPR058706">
    <property type="entry name" value="zf-C2H2_AHC1-like"/>
</dbReference>
<reference evidence="5 6" key="1">
    <citation type="submission" date="2019-02" db="EMBL/GenBank/DDBJ databases">
        <title>Genome sequencing of the rare red list fungi Hericium alpestre (H. flagellum).</title>
        <authorList>
            <person name="Buettner E."/>
            <person name="Kellner H."/>
        </authorList>
    </citation>
    <scope>NUCLEOTIDE SEQUENCE [LARGE SCALE GENOMIC DNA]</scope>
    <source>
        <strain evidence="5 6">DSM 108284</strain>
    </source>
</reference>
<name>A0A4Z0A9S7_9AGAM</name>
<comment type="subcellular location">
    <subcellularLocation>
        <location evidence="2">Nucleus</location>
    </subcellularLocation>
</comment>
<keyword evidence="1 2" id="KW-0539">Nucleus</keyword>
<protein>
    <recommendedName>
        <fullName evidence="4">YEATS domain-containing protein</fullName>
    </recommendedName>
</protein>
<dbReference type="InterPro" id="IPR038704">
    <property type="entry name" value="YEAST_sf"/>
</dbReference>
<dbReference type="Pfam" id="PF22951">
    <property type="entry name" value="3HBD"/>
    <property type="match status" value="1"/>
</dbReference>
<dbReference type="GO" id="GO:0005634">
    <property type="term" value="C:nucleus"/>
    <property type="evidence" value="ECO:0007669"/>
    <property type="project" value="UniProtKB-SubCell"/>
</dbReference>
<dbReference type="PROSITE" id="PS51037">
    <property type="entry name" value="YEATS"/>
    <property type="match status" value="1"/>
</dbReference>
<sequence length="854" mass="94490">MADEGLQQDLHPRKRRRMSHDEDSDLEYTPESYRGASARQLLLDELELETSIRQRLYDTIQSRLTWALILQESLQSDHHRPPIEQRCGSTEFQTAALEALDVLEAPCRPFFDRELRIPSGPIARDIPFVPPVTHPATATFINKPDTRRSRQRPLLGLGRAPVKKLLFLRNSSIAPGALAKLQCLDCHRSDFPTVQGLLNHCRLGHQRDLGSHDECIQQCAVLVPEEEREYVLENGTELSEGNLPSLRRLFEIAVGGGQVPRTVVPVPPSSEEAAAQQQPREPTQPTEQASTLLTRTLGHHIDTPALAPFLGRTPKRRCIKVYAEDEPVDILGGAVPAHQTQKERGKHWRMAYHHRSRARPALDLTGRPDEDGAQALAGMNTEAGIPRTPMPLDAAGSRFHILARVSITDRSLWLPTDRRPATHPEHTHRWILSVDSPSYSLHITAFLTKMTVTCLTDPPPSSFTEPIVITASPFATARTTDRPFLARVTLTWAGAHNPAMEIDHWIELDALKAANPVVGEEQVLDVELDRATELHPMRLEANRLDASLWERKVDSKKSSAPRESAVAGQDPDDMIEDPSHVAILKSLVSRFPLTQRDVKGRNAPQVPYKLISSPTHFRNLVVGRRKAIEWARAQALKQSYEEHVRQSSSPAYVHLSTADVFRWLEDEGLYLRPAPPQPALEDPSTGNVEKAVASPEAKPDSFCAACGLNLIVHPQYGPPDPAMGQHHAVCPLWPGPAPKLPLLDVRDLLLADSDTGNTPAGIALQFSEHRRAATFCGTERDLLTSVDPAQFWSRRQIGWAAVAHEHGCACVLCAHVAADLARGAVLLADALGALLRAAADDRRLVVDLADDEHG</sequence>
<evidence type="ECO:0000256" key="1">
    <source>
        <dbReference type="ARBA" id="ARBA00023242"/>
    </source>
</evidence>
<evidence type="ECO:0000313" key="5">
    <source>
        <dbReference type="EMBL" id="TFY82298.1"/>
    </source>
</evidence>
<dbReference type="Proteomes" id="UP000298061">
    <property type="component" value="Unassembled WGS sequence"/>
</dbReference>
<feature type="domain" description="YEATS" evidence="4">
    <location>
        <begin position="395"/>
        <end position="538"/>
    </location>
</feature>
<dbReference type="InterPro" id="IPR055129">
    <property type="entry name" value="YEATS_dom"/>
</dbReference>
<dbReference type="STRING" id="135208.A0A4Z0A9S7"/>
<gene>
    <name evidence="5" type="ORF">EWM64_g1713</name>
</gene>
<feature type="region of interest" description="Disordered" evidence="3">
    <location>
        <begin position="551"/>
        <end position="572"/>
    </location>
</feature>
<dbReference type="Gene3D" id="2.60.40.1970">
    <property type="entry name" value="YEATS domain"/>
    <property type="match status" value="1"/>
</dbReference>
<dbReference type="AlphaFoldDB" id="A0A4Z0A9S7"/>
<evidence type="ECO:0000313" key="6">
    <source>
        <dbReference type="Proteomes" id="UP000298061"/>
    </source>
</evidence>
<dbReference type="OrthoDB" id="1741717at2759"/>
<dbReference type="Pfam" id="PF25909">
    <property type="entry name" value="zf-C2H2_AHC1"/>
    <property type="match status" value="1"/>
</dbReference>
<proteinExistence type="predicted"/>
<evidence type="ECO:0000256" key="3">
    <source>
        <dbReference type="SAM" id="MobiDB-lite"/>
    </source>
</evidence>
<dbReference type="InterPro" id="IPR055127">
    <property type="entry name" value="YEATS2_3HBD"/>
</dbReference>
<dbReference type="EMBL" id="SFCI01000122">
    <property type="protein sequence ID" value="TFY82298.1"/>
    <property type="molecule type" value="Genomic_DNA"/>
</dbReference>
<feature type="region of interest" description="Disordered" evidence="3">
    <location>
        <begin position="265"/>
        <end position="288"/>
    </location>
</feature>
<keyword evidence="6" id="KW-1185">Reference proteome</keyword>
<evidence type="ECO:0000256" key="2">
    <source>
        <dbReference type="PROSITE-ProRule" id="PRU00376"/>
    </source>
</evidence>
<accession>A0A4Z0A9S7</accession>
<feature type="region of interest" description="Disordered" evidence="3">
    <location>
        <begin position="1"/>
        <end position="31"/>
    </location>
</feature>
<organism evidence="5 6">
    <name type="scientific">Hericium alpestre</name>
    <dbReference type="NCBI Taxonomy" id="135208"/>
    <lineage>
        <taxon>Eukaryota</taxon>
        <taxon>Fungi</taxon>
        <taxon>Dikarya</taxon>
        <taxon>Basidiomycota</taxon>
        <taxon>Agaricomycotina</taxon>
        <taxon>Agaricomycetes</taxon>
        <taxon>Russulales</taxon>
        <taxon>Hericiaceae</taxon>
        <taxon>Hericium</taxon>
    </lineage>
</organism>
<evidence type="ECO:0000259" key="4">
    <source>
        <dbReference type="PROSITE" id="PS51037"/>
    </source>
</evidence>